<dbReference type="RefSeq" id="XP_028605102.1">
    <property type="nucleotide sequence ID" value="XM_028749269.1"/>
</dbReference>
<dbReference type="GeneID" id="114606743"/>
<dbReference type="Ensembl" id="ENSPMRT00000016970.1">
    <property type="protein sequence ID" value="ENSPMRP00000015893.1"/>
    <property type="gene ID" value="ENSPMRG00000010618.1"/>
</dbReference>
<dbReference type="PANTHER" id="PTHR23171:SF3">
    <property type="entry name" value="COILED-COIL DOMAIN-CONTAINING PROTEIN 68"/>
    <property type="match status" value="1"/>
</dbReference>
<dbReference type="RefSeq" id="XP_028605103.1">
    <property type="nucleotide sequence ID" value="XM_028749270.1"/>
</dbReference>
<dbReference type="Gene3D" id="1.10.287.1490">
    <property type="match status" value="1"/>
</dbReference>
<dbReference type="AlphaFoldDB" id="A0A670IUL3"/>
<dbReference type="RefSeq" id="XP_028605104.1">
    <property type="nucleotide sequence ID" value="XM_028749271.1"/>
</dbReference>
<dbReference type="OMA" id="ETEYIKQ"/>
<dbReference type="OrthoDB" id="9391002at2759"/>
<dbReference type="Proteomes" id="UP000472272">
    <property type="component" value="Chromosome 11"/>
</dbReference>
<feature type="region of interest" description="Disordered" evidence="2">
    <location>
        <begin position="318"/>
        <end position="346"/>
    </location>
</feature>
<reference evidence="3 4" key="1">
    <citation type="journal article" date="2019" name="Proc. Natl. Acad. Sci. U.S.A.">
        <title>Regulatory changes in pterin and carotenoid genes underlie balanced color polymorphisms in the wall lizard.</title>
        <authorList>
            <person name="Andrade P."/>
            <person name="Pinho C."/>
            <person name="Perez I de Lanuza G."/>
            <person name="Afonso S."/>
            <person name="Brejcha J."/>
            <person name="Rubin C.J."/>
            <person name="Wallerman O."/>
            <person name="Pereira P."/>
            <person name="Sabatino S.J."/>
            <person name="Bellati A."/>
            <person name="Pellitteri-Rosa D."/>
            <person name="Bosakova Z."/>
            <person name="Bunikis I."/>
            <person name="Carretero M.A."/>
            <person name="Feiner N."/>
            <person name="Marsik P."/>
            <person name="Pauperio F."/>
            <person name="Salvi D."/>
            <person name="Soler L."/>
            <person name="While G.M."/>
            <person name="Uller T."/>
            <person name="Font E."/>
            <person name="Andersson L."/>
            <person name="Carneiro M."/>
        </authorList>
    </citation>
    <scope>NUCLEOTIDE SEQUENCE</scope>
</reference>
<dbReference type="GO" id="GO:0120103">
    <property type="term" value="C:centriolar subdistal appendage"/>
    <property type="evidence" value="ECO:0007669"/>
    <property type="project" value="Ensembl"/>
</dbReference>
<feature type="coiled-coil region" evidence="1">
    <location>
        <begin position="102"/>
        <end position="136"/>
    </location>
</feature>
<dbReference type="GeneTree" id="ENSGT00950000183065"/>
<protein>
    <submittedName>
        <fullName evidence="3">Coiled-coil domain containing 68</fullName>
    </submittedName>
</protein>
<sequence length="346" mass="40010">MTCANTSHPKARIMTTTLVVTRRVLREDRGTEGNFLLYGSTASEVTEETEYIKQIRLTLAKVQPLLCRNDSSHGVGNIMLDSKPYSEGSELRPDHNALSSSYKETVEKTNKAEQELSLVNKENEILKIKLDALRAAGVESMKNMSHKLQEDYNKRSEELKKRHEGAIHVMKARKLEQEQKLQQSTDHLSQLNVQLHEKYVQIEELEKRVQRMEEEKKTLKEKKRCLKKKLHEMMSNAEDTSSCVKVQTEISTLQEQISHLEHMIHSQHQSLHGVIQQIEELNNELKHQDERIEGLKEKIEILQAKNKELKYKVEFYSSQSRPKASKAVSAKLDGSTPYTMISRRHK</sequence>
<proteinExistence type="predicted"/>
<reference evidence="3" key="3">
    <citation type="submission" date="2025-09" db="UniProtKB">
        <authorList>
            <consortium name="Ensembl"/>
        </authorList>
    </citation>
    <scope>IDENTIFICATION</scope>
</reference>
<evidence type="ECO:0000313" key="3">
    <source>
        <dbReference type="Ensembl" id="ENSPMRP00000015893.1"/>
    </source>
</evidence>
<keyword evidence="4" id="KW-1185">Reference proteome</keyword>
<organism evidence="3 4">
    <name type="scientific">Podarcis muralis</name>
    <name type="common">Wall lizard</name>
    <name type="synonym">Lacerta muralis</name>
    <dbReference type="NCBI Taxonomy" id="64176"/>
    <lineage>
        <taxon>Eukaryota</taxon>
        <taxon>Metazoa</taxon>
        <taxon>Chordata</taxon>
        <taxon>Craniata</taxon>
        <taxon>Vertebrata</taxon>
        <taxon>Euteleostomi</taxon>
        <taxon>Lepidosauria</taxon>
        <taxon>Squamata</taxon>
        <taxon>Bifurcata</taxon>
        <taxon>Unidentata</taxon>
        <taxon>Episquamata</taxon>
        <taxon>Laterata</taxon>
        <taxon>Lacertibaenia</taxon>
        <taxon>Lacertidae</taxon>
        <taxon>Podarcis</taxon>
    </lineage>
</organism>
<dbReference type="GO" id="GO:0005814">
    <property type="term" value="C:centriole"/>
    <property type="evidence" value="ECO:0007669"/>
    <property type="project" value="Ensembl"/>
</dbReference>
<gene>
    <name evidence="3" type="primary">CCDC68</name>
</gene>
<feature type="coiled-coil region" evidence="1">
    <location>
        <begin position="188"/>
        <end position="236"/>
    </location>
</feature>
<keyword evidence="1" id="KW-0175">Coiled coil</keyword>
<dbReference type="KEGG" id="pmua:114606743"/>
<dbReference type="GO" id="GO:0008104">
    <property type="term" value="P:intracellular protein localization"/>
    <property type="evidence" value="ECO:0007669"/>
    <property type="project" value="Ensembl"/>
</dbReference>
<name>A0A670IUL3_PODMU</name>
<evidence type="ECO:0000313" key="4">
    <source>
        <dbReference type="Proteomes" id="UP000472272"/>
    </source>
</evidence>
<accession>A0A670IUL3</accession>
<dbReference type="GO" id="GO:0035556">
    <property type="term" value="P:intracellular signal transduction"/>
    <property type="evidence" value="ECO:0007669"/>
    <property type="project" value="TreeGrafter"/>
</dbReference>
<dbReference type="PANTHER" id="PTHR23171">
    <property type="entry name" value="GDOWN1"/>
    <property type="match status" value="1"/>
</dbReference>
<reference evidence="3" key="2">
    <citation type="submission" date="2025-08" db="UniProtKB">
        <authorList>
            <consortium name="Ensembl"/>
        </authorList>
    </citation>
    <scope>IDENTIFICATION</scope>
</reference>
<evidence type="ECO:0000256" key="2">
    <source>
        <dbReference type="SAM" id="MobiDB-lite"/>
    </source>
</evidence>
<dbReference type="CTD" id="80323"/>
<dbReference type="InterPro" id="IPR051375">
    <property type="entry name" value="Tuftelin_GRINL1A/MYZAP/CCD68"/>
</dbReference>
<dbReference type="GO" id="GO:0034454">
    <property type="term" value="P:microtubule anchoring at centrosome"/>
    <property type="evidence" value="ECO:0007669"/>
    <property type="project" value="Ensembl"/>
</dbReference>
<evidence type="ECO:0000256" key="1">
    <source>
        <dbReference type="SAM" id="Coils"/>
    </source>
</evidence>